<dbReference type="CDD" id="cd20736">
    <property type="entry name" value="PoNe_Nuclease"/>
    <property type="match status" value="1"/>
</dbReference>
<gene>
    <name evidence="3" type="ORF">Clow_00845</name>
</gene>
<evidence type="ECO:0000256" key="2">
    <source>
        <dbReference type="HAMAP-Rule" id="MF_00048"/>
    </source>
</evidence>
<dbReference type="Gene3D" id="3.40.1350.10">
    <property type="match status" value="1"/>
</dbReference>
<dbReference type="GO" id="GO:0003676">
    <property type="term" value="F:nucleic acid binding"/>
    <property type="evidence" value="ECO:0007669"/>
    <property type="project" value="InterPro"/>
</dbReference>
<comment type="similarity">
    <text evidence="1 2">Belongs to the UPF0102 family.</text>
</comment>
<protein>
    <recommendedName>
        <fullName evidence="2">UPF0102 protein Clow_00845</fullName>
    </recommendedName>
</protein>
<evidence type="ECO:0000313" key="3">
    <source>
        <dbReference type="EMBL" id="KQB86637.1"/>
    </source>
</evidence>
<dbReference type="InterPro" id="IPR011335">
    <property type="entry name" value="Restrct_endonuc-II-like"/>
</dbReference>
<dbReference type="EMBL" id="LKEV01000002">
    <property type="protein sequence ID" value="KQB86637.1"/>
    <property type="molecule type" value="Genomic_DNA"/>
</dbReference>
<dbReference type="HAMAP" id="MF_00048">
    <property type="entry name" value="UPF0102"/>
    <property type="match status" value="1"/>
</dbReference>
<name>A0A0Q0YW99_9CORY</name>
<evidence type="ECO:0000256" key="1">
    <source>
        <dbReference type="ARBA" id="ARBA00006738"/>
    </source>
</evidence>
<dbReference type="PANTHER" id="PTHR34039">
    <property type="entry name" value="UPF0102 PROTEIN YRAN"/>
    <property type="match status" value="1"/>
</dbReference>
<reference evidence="3 4" key="1">
    <citation type="submission" date="2015-10" db="EMBL/GenBank/DDBJ databases">
        <title>Corynebacteirum lowii and Corynebacterium oculi species nova, derived from human clinical disease and and emended description of Corynebacterium mastiditis.</title>
        <authorList>
            <person name="Bernard K."/>
            <person name="Pacheco A.L."/>
            <person name="Mcdougall C."/>
            <person name="Burtx T."/>
            <person name="Weibe D."/>
            <person name="Tyler S."/>
            <person name="Olson A.B."/>
            <person name="Cnockaert M."/>
            <person name="Eguchi H."/>
            <person name="Kuwahara T."/>
            <person name="Nakayama-Imaohji H."/>
            <person name="Boudewijins M."/>
            <person name="Van Hoecke F."/>
            <person name="Bernier A.-M."/>
            <person name="Vandamme P."/>
        </authorList>
    </citation>
    <scope>NUCLEOTIDE SEQUENCE [LARGE SCALE GENOMIC DNA]</scope>
    <source>
        <strain evidence="3 4">NML 130206</strain>
    </source>
</reference>
<dbReference type="InterPro" id="IPR011856">
    <property type="entry name" value="tRNA_endonuc-like_dom_sf"/>
</dbReference>
<dbReference type="STRING" id="1544413.Clow_00845"/>
<evidence type="ECO:0000313" key="4">
    <source>
        <dbReference type="Proteomes" id="UP000050488"/>
    </source>
</evidence>
<dbReference type="SUPFAM" id="SSF52980">
    <property type="entry name" value="Restriction endonuclease-like"/>
    <property type="match status" value="1"/>
</dbReference>
<dbReference type="Proteomes" id="UP000050488">
    <property type="component" value="Unassembled WGS sequence"/>
</dbReference>
<dbReference type="AlphaFoldDB" id="A0A0Q0YW99"/>
<dbReference type="NCBIfam" id="NF009150">
    <property type="entry name" value="PRK12497.1-3"/>
    <property type="match status" value="1"/>
</dbReference>
<sequence length="127" mass="14224">MSGMTTTMTLGQQGEDYAASYYLERGARILDRNVRYRVGEIDLIAEEPGGTVVFVEVKTRSGRGFGAAEAVDRRKLLCLRRAASAWLRSRPWTPVRFDVLVLTVAEHRCGIPVFETEHYEGVERGAC</sequence>
<dbReference type="InterPro" id="IPR003509">
    <property type="entry name" value="UPF0102_YraN-like"/>
</dbReference>
<accession>A0A0Q0YW99</accession>
<comment type="caution">
    <text evidence="3">The sequence shown here is derived from an EMBL/GenBank/DDBJ whole genome shotgun (WGS) entry which is preliminary data.</text>
</comment>
<dbReference type="PATRIC" id="fig|1544413.3.peg.847"/>
<dbReference type="NCBIfam" id="NF009154">
    <property type="entry name" value="PRK12497.3-3"/>
    <property type="match status" value="1"/>
</dbReference>
<organism evidence="3 4">
    <name type="scientific">Corynebacterium lowii</name>
    <dbReference type="NCBI Taxonomy" id="1544413"/>
    <lineage>
        <taxon>Bacteria</taxon>
        <taxon>Bacillati</taxon>
        <taxon>Actinomycetota</taxon>
        <taxon>Actinomycetes</taxon>
        <taxon>Mycobacteriales</taxon>
        <taxon>Corynebacteriaceae</taxon>
        <taxon>Corynebacterium</taxon>
    </lineage>
</organism>
<dbReference type="PANTHER" id="PTHR34039:SF1">
    <property type="entry name" value="UPF0102 PROTEIN YRAN"/>
    <property type="match status" value="1"/>
</dbReference>
<keyword evidence="4" id="KW-1185">Reference proteome</keyword>
<proteinExistence type="inferred from homology"/>
<dbReference type="Pfam" id="PF02021">
    <property type="entry name" value="UPF0102"/>
    <property type="match status" value="1"/>
</dbReference>